<protein>
    <recommendedName>
        <fullName evidence="1">Reverse transcriptase zinc-binding domain-containing protein</fullName>
    </recommendedName>
</protein>
<accession>A0AAF0TXV8</accession>
<dbReference type="AlphaFoldDB" id="A0AAF0TXV8"/>
<organism evidence="2 3">
    <name type="scientific">Solanum verrucosum</name>
    <dbReference type="NCBI Taxonomy" id="315347"/>
    <lineage>
        <taxon>Eukaryota</taxon>
        <taxon>Viridiplantae</taxon>
        <taxon>Streptophyta</taxon>
        <taxon>Embryophyta</taxon>
        <taxon>Tracheophyta</taxon>
        <taxon>Spermatophyta</taxon>
        <taxon>Magnoliopsida</taxon>
        <taxon>eudicotyledons</taxon>
        <taxon>Gunneridae</taxon>
        <taxon>Pentapetalae</taxon>
        <taxon>asterids</taxon>
        <taxon>lamiids</taxon>
        <taxon>Solanales</taxon>
        <taxon>Solanaceae</taxon>
        <taxon>Solanoideae</taxon>
        <taxon>Solaneae</taxon>
        <taxon>Solanum</taxon>
    </lineage>
</organism>
<evidence type="ECO:0000259" key="1">
    <source>
        <dbReference type="Pfam" id="PF13966"/>
    </source>
</evidence>
<dbReference type="Pfam" id="PF13966">
    <property type="entry name" value="zf-RVT"/>
    <property type="match status" value="1"/>
</dbReference>
<proteinExistence type="predicted"/>
<dbReference type="EMBL" id="CP133616">
    <property type="protein sequence ID" value="WMV29063.1"/>
    <property type="molecule type" value="Genomic_DNA"/>
</dbReference>
<keyword evidence="3" id="KW-1185">Reference proteome</keyword>
<feature type="domain" description="Reverse transcriptase zinc-binding" evidence="1">
    <location>
        <begin position="53"/>
        <end position="127"/>
    </location>
</feature>
<sequence length="152" mass="18076">MRDDQGWNLRFRRPLNVWEVNKMVEFLNIQEQCKDLNNSEDKLFSLLDKQGRFSVGSAYRNFQRAHTQVSYWPWTMIWKVKVACFTWLLAKQAALTQDNLVKRGFQLCSRCSFCECEAETINHLFLHVGRLKLWQIFINIRGISWHSLCQGT</sequence>
<reference evidence="2" key="1">
    <citation type="submission" date="2023-08" db="EMBL/GenBank/DDBJ databases">
        <title>A de novo genome assembly of Solanum verrucosum Schlechtendal, a Mexican diploid species geographically isolated from the other diploid A-genome species in potato relatives.</title>
        <authorList>
            <person name="Hosaka K."/>
        </authorList>
    </citation>
    <scope>NUCLEOTIDE SEQUENCE</scope>
    <source>
        <tissue evidence="2">Young leaves</tissue>
    </source>
</reference>
<gene>
    <name evidence="2" type="ORF">MTR67_022448</name>
</gene>
<evidence type="ECO:0000313" key="2">
    <source>
        <dbReference type="EMBL" id="WMV29063.1"/>
    </source>
</evidence>
<dbReference type="Proteomes" id="UP001234989">
    <property type="component" value="Chromosome 5"/>
</dbReference>
<evidence type="ECO:0000313" key="3">
    <source>
        <dbReference type="Proteomes" id="UP001234989"/>
    </source>
</evidence>
<dbReference type="InterPro" id="IPR026960">
    <property type="entry name" value="RVT-Znf"/>
</dbReference>
<name>A0AAF0TXV8_SOLVR</name>